<feature type="compositionally biased region" description="Acidic residues" evidence="1">
    <location>
        <begin position="157"/>
        <end position="173"/>
    </location>
</feature>
<comment type="caution">
    <text evidence="2">The sequence shown here is derived from an EMBL/GenBank/DDBJ whole genome shotgun (WGS) entry which is preliminary data.</text>
</comment>
<protein>
    <submittedName>
        <fullName evidence="2">Uncharacterized protein</fullName>
    </submittedName>
</protein>
<feature type="compositionally biased region" description="Basic and acidic residues" evidence="1">
    <location>
        <begin position="147"/>
        <end position="156"/>
    </location>
</feature>
<name>A0ABQ5AQ08_9ASTR</name>
<gene>
    <name evidence="2" type="ORF">Tco_0839212</name>
</gene>
<accession>A0ABQ5AQ08</accession>
<evidence type="ECO:0000256" key="1">
    <source>
        <dbReference type="SAM" id="MobiDB-lite"/>
    </source>
</evidence>
<reference evidence="2" key="2">
    <citation type="submission" date="2022-01" db="EMBL/GenBank/DDBJ databases">
        <authorList>
            <person name="Yamashiro T."/>
            <person name="Shiraishi A."/>
            <person name="Satake H."/>
            <person name="Nakayama K."/>
        </authorList>
    </citation>
    <scope>NUCLEOTIDE SEQUENCE</scope>
</reference>
<evidence type="ECO:0000313" key="2">
    <source>
        <dbReference type="EMBL" id="GJT04750.1"/>
    </source>
</evidence>
<organism evidence="2 3">
    <name type="scientific">Tanacetum coccineum</name>
    <dbReference type="NCBI Taxonomy" id="301880"/>
    <lineage>
        <taxon>Eukaryota</taxon>
        <taxon>Viridiplantae</taxon>
        <taxon>Streptophyta</taxon>
        <taxon>Embryophyta</taxon>
        <taxon>Tracheophyta</taxon>
        <taxon>Spermatophyta</taxon>
        <taxon>Magnoliopsida</taxon>
        <taxon>eudicotyledons</taxon>
        <taxon>Gunneridae</taxon>
        <taxon>Pentapetalae</taxon>
        <taxon>asterids</taxon>
        <taxon>campanulids</taxon>
        <taxon>Asterales</taxon>
        <taxon>Asteraceae</taxon>
        <taxon>Asteroideae</taxon>
        <taxon>Anthemideae</taxon>
        <taxon>Anthemidinae</taxon>
        <taxon>Tanacetum</taxon>
    </lineage>
</organism>
<evidence type="ECO:0000313" key="3">
    <source>
        <dbReference type="Proteomes" id="UP001151760"/>
    </source>
</evidence>
<feature type="region of interest" description="Disordered" evidence="1">
    <location>
        <begin position="79"/>
        <end position="178"/>
    </location>
</feature>
<keyword evidence="3" id="KW-1185">Reference proteome</keyword>
<reference evidence="2" key="1">
    <citation type="journal article" date="2022" name="Int. J. Mol. Sci.">
        <title>Draft Genome of Tanacetum Coccineum: Genomic Comparison of Closely Related Tanacetum-Family Plants.</title>
        <authorList>
            <person name="Yamashiro T."/>
            <person name="Shiraishi A."/>
            <person name="Nakayama K."/>
            <person name="Satake H."/>
        </authorList>
    </citation>
    <scope>NUCLEOTIDE SEQUENCE</scope>
</reference>
<dbReference type="Proteomes" id="UP001151760">
    <property type="component" value="Unassembled WGS sequence"/>
</dbReference>
<sequence>MFMLLVRRFQNQSIVKNKADPESSPKKKLHRLLKATSTKVAKIAKKKQPATTSKAKGLNVLSDAALSKAEQIKLATKRKLNTDSQLSRQLMRKYDDEVSMSKNDDDNDDDYQNDDNADNECDDQDGDNEQTESDNDDDDFVHPKLSTFDEKERQDEEDKEEEWSDDEVNDEVAQEGRDTDMVDANVQATQVIEDTHVIITAVTPEVQQQSSSVSSSFISNMLNLNPDISIDSILNLNTNSTSLVDVPVTTNAEMPPSSVTTLPPPPIPII</sequence>
<dbReference type="EMBL" id="BQNB010012532">
    <property type="protein sequence ID" value="GJT04750.1"/>
    <property type="molecule type" value="Genomic_DNA"/>
</dbReference>
<proteinExistence type="predicted"/>
<feature type="compositionally biased region" description="Acidic residues" evidence="1">
    <location>
        <begin position="105"/>
        <end position="139"/>
    </location>
</feature>